<keyword evidence="1" id="KW-1133">Transmembrane helix</keyword>
<organism evidence="2 3">
    <name type="scientific">Bartonella callosciuri</name>
    <dbReference type="NCBI Taxonomy" id="686223"/>
    <lineage>
        <taxon>Bacteria</taxon>
        <taxon>Pseudomonadati</taxon>
        <taxon>Pseudomonadota</taxon>
        <taxon>Alphaproteobacteria</taxon>
        <taxon>Hyphomicrobiales</taxon>
        <taxon>Bartonellaceae</taxon>
        <taxon>Bartonella</taxon>
    </lineage>
</organism>
<accession>A0A840NZZ4</accession>
<dbReference type="AlphaFoldDB" id="A0A840NZZ4"/>
<keyword evidence="2" id="KW-0808">Transferase</keyword>
<name>A0A840NZZ4_9HYPH</name>
<proteinExistence type="predicted"/>
<feature type="transmembrane region" description="Helical" evidence="1">
    <location>
        <begin position="47"/>
        <end position="71"/>
    </location>
</feature>
<comment type="caution">
    <text evidence="2">The sequence shown here is derived from an EMBL/GenBank/DDBJ whole genome shotgun (WGS) entry which is preliminary data.</text>
</comment>
<evidence type="ECO:0000313" key="3">
    <source>
        <dbReference type="Proteomes" id="UP000561417"/>
    </source>
</evidence>
<feature type="transmembrane region" description="Helical" evidence="1">
    <location>
        <begin position="83"/>
        <end position="98"/>
    </location>
</feature>
<dbReference type="Proteomes" id="UP000561417">
    <property type="component" value="Unassembled WGS sequence"/>
</dbReference>
<sequence length="99" mass="11547">MSYNQKNRTALMMISDRILLILWAVMLAFFCVSWLGTTHILSQIFPIVYISNIADILFFFLSALFAGILWWRVPQPMSLKMKMAAFLPPVFVLFFFIAF</sequence>
<keyword evidence="3" id="KW-1185">Reference proteome</keyword>
<keyword evidence="1" id="KW-0472">Membrane</keyword>
<reference evidence="2 3" key="1">
    <citation type="submission" date="2020-08" db="EMBL/GenBank/DDBJ databases">
        <title>Genomic Encyclopedia of Type Strains, Phase IV (KMG-IV): sequencing the most valuable type-strain genomes for metagenomic binning, comparative biology and taxonomic classification.</title>
        <authorList>
            <person name="Goeker M."/>
        </authorList>
    </citation>
    <scope>NUCLEOTIDE SEQUENCE [LARGE SCALE GENOMIC DNA]</scope>
    <source>
        <strain evidence="2 3">DSM 28538</strain>
    </source>
</reference>
<protein>
    <submittedName>
        <fullName evidence="2">Glucan phosphoethanolaminetransferase (Alkaline phosphatase superfamily)</fullName>
    </submittedName>
</protein>
<keyword evidence="1" id="KW-0812">Transmembrane</keyword>
<evidence type="ECO:0000256" key="1">
    <source>
        <dbReference type="SAM" id="Phobius"/>
    </source>
</evidence>
<gene>
    <name evidence="2" type="ORF">HNQ69_000748</name>
</gene>
<dbReference type="GO" id="GO:0016740">
    <property type="term" value="F:transferase activity"/>
    <property type="evidence" value="ECO:0007669"/>
    <property type="project" value="UniProtKB-KW"/>
</dbReference>
<evidence type="ECO:0000313" key="2">
    <source>
        <dbReference type="EMBL" id="MBB5073627.1"/>
    </source>
</evidence>
<dbReference type="EMBL" id="JACHIM010000002">
    <property type="protein sequence ID" value="MBB5073627.1"/>
    <property type="molecule type" value="Genomic_DNA"/>
</dbReference>
<feature type="transmembrane region" description="Helical" evidence="1">
    <location>
        <begin position="20"/>
        <end position="41"/>
    </location>
</feature>